<dbReference type="Pfam" id="PF03729">
    <property type="entry name" value="DUF308"/>
    <property type="match status" value="2"/>
</dbReference>
<feature type="transmembrane region" description="Helical" evidence="1">
    <location>
        <begin position="75"/>
        <end position="95"/>
    </location>
</feature>
<feature type="transmembrane region" description="Helical" evidence="1">
    <location>
        <begin position="134"/>
        <end position="151"/>
    </location>
</feature>
<sequence length="193" mass="19999">MSLSGSLITPRLLRALWQTALAWGVFALVLGILLLVWPTISIVVAAVLFGVYLLVSGIAQVVAAFGADESAGTRVLFFITGALSVVLAVLAFRNFGEGLGVLFLAIWIGVGFIFQGVSETVLGISYPDLPGRGWQIFLGVITVLAGMIVLASPIDSIVLLAIVTGICLIVVGIGQIVKALKLRSGIGRAAPAA</sequence>
<keyword evidence="3" id="KW-1185">Reference proteome</keyword>
<name>A0A3S4RH03_MYCCI</name>
<dbReference type="PANTHER" id="PTHR34989:SF1">
    <property type="entry name" value="PROTEIN HDED"/>
    <property type="match status" value="1"/>
</dbReference>
<feature type="transmembrane region" description="Helical" evidence="1">
    <location>
        <begin position="157"/>
        <end position="177"/>
    </location>
</feature>
<dbReference type="AlphaFoldDB" id="A0A3S4RH03"/>
<accession>A0A3S4RH03</accession>
<dbReference type="Proteomes" id="UP000282551">
    <property type="component" value="Chromosome"/>
</dbReference>
<protein>
    <submittedName>
        <fullName evidence="2">Conserved membrane protein of uncharacterized function</fullName>
    </submittedName>
</protein>
<proteinExistence type="predicted"/>
<dbReference type="InterPro" id="IPR052712">
    <property type="entry name" value="Acid_resist_chaperone_HdeD"/>
</dbReference>
<gene>
    <name evidence="2" type="ORF">NCTC10485_04535</name>
</gene>
<dbReference type="InterPro" id="IPR005325">
    <property type="entry name" value="DUF308_memb"/>
</dbReference>
<feature type="transmembrane region" description="Helical" evidence="1">
    <location>
        <begin position="12"/>
        <end position="36"/>
    </location>
</feature>
<dbReference type="PANTHER" id="PTHR34989">
    <property type="entry name" value="PROTEIN HDED"/>
    <property type="match status" value="1"/>
</dbReference>
<keyword evidence="1" id="KW-0812">Transmembrane</keyword>
<dbReference type="EMBL" id="LR134355">
    <property type="protein sequence ID" value="VEG50217.1"/>
    <property type="molecule type" value="Genomic_DNA"/>
</dbReference>
<organism evidence="2 3">
    <name type="scientific">Mycolicibacterium chitae</name>
    <name type="common">Mycobacterium chitae</name>
    <dbReference type="NCBI Taxonomy" id="1792"/>
    <lineage>
        <taxon>Bacteria</taxon>
        <taxon>Bacillati</taxon>
        <taxon>Actinomycetota</taxon>
        <taxon>Actinomycetes</taxon>
        <taxon>Mycobacteriales</taxon>
        <taxon>Mycobacteriaceae</taxon>
        <taxon>Mycolicibacterium</taxon>
    </lineage>
</organism>
<feature type="transmembrane region" description="Helical" evidence="1">
    <location>
        <begin position="101"/>
        <end position="122"/>
    </location>
</feature>
<evidence type="ECO:0000256" key="1">
    <source>
        <dbReference type="SAM" id="Phobius"/>
    </source>
</evidence>
<feature type="transmembrane region" description="Helical" evidence="1">
    <location>
        <begin position="42"/>
        <end position="63"/>
    </location>
</feature>
<evidence type="ECO:0000313" key="3">
    <source>
        <dbReference type="Proteomes" id="UP000282551"/>
    </source>
</evidence>
<dbReference type="RefSeq" id="WP_126335781.1">
    <property type="nucleotide sequence ID" value="NZ_AP022604.1"/>
</dbReference>
<keyword evidence="1" id="KW-0472">Membrane</keyword>
<dbReference type="GO" id="GO:0005886">
    <property type="term" value="C:plasma membrane"/>
    <property type="evidence" value="ECO:0007669"/>
    <property type="project" value="TreeGrafter"/>
</dbReference>
<reference evidence="2 3" key="1">
    <citation type="submission" date="2018-12" db="EMBL/GenBank/DDBJ databases">
        <authorList>
            <consortium name="Pathogen Informatics"/>
        </authorList>
    </citation>
    <scope>NUCLEOTIDE SEQUENCE [LARGE SCALE GENOMIC DNA]</scope>
    <source>
        <strain evidence="2 3">NCTC10485</strain>
    </source>
</reference>
<keyword evidence="1" id="KW-1133">Transmembrane helix</keyword>
<dbReference type="OrthoDB" id="3577181at2"/>
<evidence type="ECO:0000313" key="2">
    <source>
        <dbReference type="EMBL" id="VEG50217.1"/>
    </source>
</evidence>